<evidence type="ECO:0000256" key="3">
    <source>
        <dbReference type="ARBA" id="ARBA00022989"/>
    </source>
</evidence>
<evidence type="ECO:0000256" key="2">
    <source>
        <dbReference type="ARBA" id="ARBA00022692"/>
    </source>
</evidence>
<keyword evidence="4 6" id="KW-0472">Membrane</keyword>
<evidence type="ECO:0000256" key="6">
    <source>
        <dbReference type="SAM" id="Phobius"/>
    </source>
</evidence>
<feature type="compositionally biased region" description="Low complexity" evidence="5">
    <location>
        <begin position="120"/>
        <end position="138"/>
    </location>
</feature>
<dbReference type="CDD" id="cd16429">
    <property type="entry name" value="VirB10"/>
    <property type="match status" value="1"/>
</dbReference>
<dbReference type="EMBL" id="CABM01000005">
    <property type="protein sequence ID" value="CBH95459.1"/>
    <property type="molecule type" value="Genomic_DNA"/>
</dbReference>
<dbReference type="InterPro" id="IPR042217">
    <property type="entry name" value="T4SS_VirB10/TrbI"/>
</dbReference>
<name>E6PKK8_9ZZZZ</name>
<dbReference type="AlphaFoldDB" id="E6PKK8"/>
<sequence length="488" mass="49655">MIEETNNPAGGIKGAALPPIADVVGPGKVAKGGKNGKNDRGMKLKADPKQGKRLSKKSKTLIFGGLSALSVLILVGIATSGNKAASPAGASASSADQVGMTQAPGPTSAQQRAFKVRATAANDGNGSTSSAGGSTTASLVPRGASGAGAELTQGAALQAGQTPGPTPAEKYHQWLVNNFYKEREGLVLASQSANLSKTSAGSTQASQGAQFGQQANPASLVDLQKKLMASMAQSPQAANDPNVRKLLASIGGAGGMGGYPGAPGANQQPDNQGFLVVQQNKDDIGYLQAAVQPKASNHELFAGSVIPAVLETGIDSDLPGTITGMVRQTVDDSLNPSVVLIPQGTKVIGAYSSSVAYGQSRVLVAWNRLIFPNGSMIDLKGMVGADGQGESGLSDEVDNHYTRIFGSAILMSMLGVGAQLSQPQNAGAFNTPSASAQAAGSLSQQLDSVGTNLLNKNLNLQPTLNIRPGMTFNVLVNRTMILPVYPGN</sequence>
<feature type="compositionally biased region" description="Low complexity" evidence="5">
    <location>
        <begin position="84"/>
        <end position="95"/>
    </location>
</feature>
<organism evidence="7">
    <name type="scientific">mine drainage metagenome</name>
    <dbReference type="NCBI Taxonomy" id="410659"/>
    <lineage>
        <taxon>unclassified sequences</taxon>
        <taxon>metagenomes</taxon>
        <taxon>ecological metagenomes</taxon>
    </lineage>
</organism>
<accession>E6PKK8</accession>
<comment type="caution">
    <text evidence="7">The sequence shown here is derived from an EMBL/GenBank/DDBJ whole genome shotgun (WGS) entry which is preliminary data.</text>
</comment>
<dbReference type="GO" id="GO:0016020">
    <property type="term" value="C:membrane"/>
    <property type="evidence" value="ECO:0007669"/>
    <property type="project" value="UniProtKB-SubCell"/>
</dbReference>
<gene>
    <name evidence="7" type="ORF">CARN2_0859</name>
</gene>
<evidence type="ECO:0000256" key="5">
    <source>
        <dbReference type="SAM" id="MobiDB-lite"/>
    </source>
</evidence>
<evidence type="ECO:0000256" key="1">
    <source>
        <dbReference type="ARBA" id="ARBA00004167"/>
    </source>
</evidence>
<keyword evidence="2 6" id="KW-0812">Transmembrane</keyword>
<feature type="region of interest" description="Disordered" evidence="5">
    <location>
        <begin position="84"/>
        <end position="147"/>
    </location>
</feature>
<feature type="region of interest" description="Disordered" evidence="5">
    <location>
        <begin position="1"/>
        <end position="54"/>
    </location>
</feature>
<protein>
    <submittedName>
        <fullName evidence="7">Conjugation TrbI family protein</fullName>
    </submittedName>
</protein>
<proteinExistence type="predicted"/>
<dbReference type="Gene3D" id="2.40.128.260">
    <property type="entry name" value="Type IV secretion system, VirB10/TraB/TrbI"/>
    <property type="match status" value="1"/>
</dbReference>
<reference evidence="7" key="1">
    <citation type="submission" date="2009-10" db="EMBL/GenBank/DDBJ databases">
        <title>Diversity of trophic interactions inside an arsenic-rich microbial ecosystem.</title>
        <authorList>
            <person name="Bertin P.N."/>
            <person name="Heinrich-Salmeron A."/>
            <person name="Pelletier E."/>
            <person name="Goulhen-Chollet F."/>
            <person name="Arsene-Ploetze F."/>
            <person name="Gallien S."/>
            <person name="Calteau A."/>
            <person name="Vallenet D."/>
            <person name="Casiot C."/>
            <person name="Chane-Woon-Ming B."/>
            <person name="Giloteaux L."/>
            <person name="Barakat M."/>
            <person name="Bonnefoy V."/>
            <person name="Bruneel O."/>
            <person name="Chandler M."/>
            <person name="Cleiss J."/>
            <person name="Duran R."/>
            <person name="Elbaz-Poulichet F."/>
            <person name="Fonknechten N."/>
            <person name="Lauga B."/>
            <person name="Mornico D."/>
            <person name="Ortet P."/>
            <person name="Schaeffer C."/>
            <person name="Siguier P."/>
            <person name="Alexander Thil Smith A."/>
            <person name="Van Dorsselaer A."/>
            <person name="Weissenbach J."/>
            <person name="Medigue C."/>
            <person name="Le Paslier D."/>
        </authorList>
    </citation>
    <scope>NUCLEOTIDE SEQUENCE</scope>
</reference>
<keyword evidence="3 6" id="KW-1133">Transmembrane helix</keyword>
<evidence type="ECO:0000313" key="7">
    <source>
        <dbReference type="EMBL" id="CBH95459.1"/>
    </source>
</evidence>
<evidence type="ECO:0000256" key="4">
    <source>
        <dbReference type="ARBA" id="ARBA00023136"/>
    </source>
</evidence>
<comment type="subcellular location">
    <subcellularLocation>
        <location evidence="1">Membrane</location>
        <topology evidence="1">Single-pass membrane protein</topology>
    </subcellularLocation>
</comment>
<feature type="compositionally biased region" description="Basic and acidic residues" evidence="5">
    <location>
        <begin position="36"/>
        <end position="50"/>
    </location>
</feature>
<dbReference type="InterPro" id="IPR005498">
    <property type="entry name" value="T4SS_VirB10/TraB/TrbI"/>
</dbReference>
<feature type="transmembrane region" description="Helical" evidence="6">
    <location>
        <begin position="60"/>
        <end position="78"/>
    </location>
</feature>
<dbReference type="Pfam" id="PF03743">
    <property type="entry name" value="TrbI"/>
    <property type="match status" value="1"/>
</dbReference>